<reference evidence="2 3" key="1">
    <citation type="submission" date="2023-10" db="EMBL/GenBank/DDBJ databases">
        <title>Rubellicoccus peritrichatus gen. nov., sp. nov., isolated from an algae of coral reef tank.</title>
        <authorList>
            <person name="Luo J."/>
        </authorList>
    </citation>
    <scope>NUCLEOTIDE SEQUENCE [LARGE SCALE GENOMIC DNA]</scope>
    <source>
        <strain evidence="2 3">CR14</strain>
    </source>
</reference>
<gene>
    <name evidence="2" type="ORF">RZN69_21330</name>
</gene>
<name>A0AAQ3L983_9BACT</name>
<protein>
    <submittedName>
        <fullName evidence="2">Uncharacterized protein</fullName>
    </submittedName>
</protein>
<proteinExistence type="predicted"/>
<keyword evidence="1" id="KW-0732">Signal</keyword>
<dbReference type="KEGG" id="puo:RZN69_21330"/>
<dbReference type="AlphaFoldDB" id="A0AAQ3L983"/>
<evidence type="ECO:0000256" key="1">
    <source>
        <dbReference type="SAM" id="SignalP"/>
    </source>
</evidence>
<dbReference type="RefSeq" id="WP_317833584.1">
    <property type="nucleotide sequence ID" value="NZ_CP136920.1"/>
</dbReference>
<accession>A0AAQ3L983</accession>
<keyword evidence="3" id="KW-1185">Reference proteome</keyword>
<organism evidence="2 3">
    <name type="scientific">Rubellicoccus peritrichatus</name>
    <dbReference type="NCBI Taxonomy" id="3080537"/>
    <lineage>
        <taxon>Bacteria</taxon>
        <taxon>Pseudomonadati</taxon>
        <taxon>Verrucomicrobiota</taxon>
        <taxon>Opitutia</taxon>
        <taxon>Puniceicoccales</taxon>
        <taxon>Cerasicoccaceae</taxon>
        <taxon>Rubellicoccus</taxon>
    </lineage>
</organism>
<dbReference type="EMBL" id="CP136920">
    <property type="protein sequence ID" value="WOO41171.1"/>
    <property type="molecule type" value="Genomic_DNA"/>
</dbReference>
<evidence type="ECO:0000313" key="2">
    <source>
        <dbReference type="EMBL" id="WOO41171.1"/>
    </source>
</evidence>
<dbReference type="Proteomes" id="UP001304300">
    <property type="component" value="Chromosome"/>
</dbReference>
<feature type="chain" id="PRO_5042817363" evidence="1">
    <location>
        <begin position="30"/>
        <end position="139"/>
    </location>
</feature>
<evidence type="ECO:0000313" key="3">
    <source>
        <dbReference type="Proteomes" id="UP001304300"/>
    </source>
</evidence>
<feature type="signal peptide" evidence="1">
    <location>
        <begin position="1"/>
        <end position="29"/>
    </location>
</feature>
<sequence length="139" mass="15691">MRSHNNYQVSCVRAVILMTALILPGISLGQAQQQNQTRSVVARRAVENKQLESMDAQLRSVETKINQLIQSQGGRFVFIVSGDGEFVRLDTQKGEIAVFSLVKGARWFTLDIPEQTIRPGDAFYEQFVQTIDKLEFNTN</sequence>